<reference evidence="7" key="1">
    <citation type="submission" date="2020-10" db="EMBL/GenBank/DDBJ databases">
        <authorList>
            <person name="Gilroy R."/>
        </authorList>
    </citation>
    <scope>NUCLEOTIDE SEQUENCE</scope>
    <source>
        <strain evidence="7">CHK178-757</strain>
    </source>
</reference>
<dbReference type="PANTHER" id="PTHR33931">
    <property type="entry name" value="HOLIN-LIKE PROTEIN CIDA-RELATED"/>
    <property type="match status" value="1"/>
</dbReference>
<comment type="caution">
    <text evidence="7">The sequence shown here is derived from an EMBL/GenBank/DDBJ whole genome shotgun (WGS) entry which is preliminary data.</text>
</comment>
<gene>
    <name evidence="7" type="ORF">IAB46_14640</name>
</gene>
<evidence type="ECO:0000256" key="2">
    <source>
        <dbReference type="ARBA" id="ARBA00022475"/>
    </source>
</evidence>
<dbReference type="InterPro" id="IPR005538">
    <property type="entry name" value="LrgA/CidA"/>
</dbReference>
<proteinExistence type="predicted"/>
<accession>A0A9D1F7Q5</accession>
<keyword evidence="3 6" id="KW-0812">Transmembrane</keyword>
<sequence>MKYLFQFTIIGMITAIGELLNLLLPLPIPASIYGLVILFIALCTKIIRLDQVEHAADFFLAIMPILFVPSTVNLMNYWGVLKDNVVGLLVTCILSTMAVMGITGSITQLIMKIQRSKNQDIHGINTDISGPSCQDAAEPQKEGCHHE</sequence>
<evidence type="ECO:0000256" key="6">
    <source>
        <dbReference type="SAM" id="Phobius"/>
    </source>
</evidence>
<evidence type="ECO:0000256" key="5">
    <source>
        <dbReference type="ARBA" id="ARBA00023136"/>
    </source>
</evidence>
<keyword evidence="4 6" id="KW-1133">Transmembrane helix</keyword>
<feature type="transmembrane region" description="Helical" evidence="6">
    <location>
        <begin position="85"/>
        <end position="110"/>
    </location>
</feature>
<name>A0A9D1F7Q5_9FIRM</name>
<dbReference type="EMBL" id="DVIT01000062">
    <property type="protein sequence ID" value="HIS48756.1"/>
    <property type="molecule type" value="Genomic_DNA"/>
</dbReference>
<evidence type="ECO:0000256" key="1">
    <source>
        <dbReference type="ARBA" id="ARBA00004651"/>
    </source>
</evidence>
<evidence type="ECO:0000256" key="3">
    <source>
        <dbReference type="ARBA" id="ARBA00022692"/>
    </source>
</evidence>
<feature type="transmembrane region" description="Helical" evidence="6">
    <location>
        <begin position="59"/>
        <end position="79"/>
    </location>
</feature>
<dbReference type="AlphaFoldDB" id="A0A9D1F7Q5"/>
<dbReference type="PANTHER" id="PTHR33931:SF2">
    <property type="entry name" value="HOLIN-LIKE PROTEIN CIDA"/>
    <property type="match status" value="1"/>
</dbReference>
<evidence type="ECO:0000313" key="7">
    <source>
        <dbReference type="EMBL" id="HIS48756.1"/>
    </source>
</evidence>
<protein>
    <submittedName>
        <fullName evidence="7">CidA/LrgA family protein</fullName>
    </submittedName>
</protein>
<dbReference type="Proteomes" id="UP000823927">
    <property type="component" value="Unassembled WGS sequence"/>
</dbReference>
<dbReference type="GO" id="GO:0005886">
    <property type="term" value="C:plasma membrane"/>
    <property type="evidence" value="ECO:0007669"/>
    <property type="project" value="UniProtKB-SubCell"/>
</dbReference>
<evidence type="ECO:0000256" key="4">
    <source>
        <dbReference type="ARBA" id="ARBA00022989"/>
    </source>
</evidence>
<organism evidence="7 8">
    <name type="scientific">Candidatus Scybalocola faecigallinarum</name>
    <dbReference type="NCBI Taxonomy" id="2840941"/>
    <lineage>
        <taxon>Bacteria</taxon>
        <taxon>Bacillati</taxon>
        <taxon>Bacillota</taxon>
        <taxon>Clostridia</taxon>
        <taxon>Lachnospirales</taxon>
        <taxon>Lachnospiraceae</taxon>
        <taxon>Lachnospiraceae incertae sedis</taxon>
        <taxon>Candidatus Scybalocola (ex Gilroy et al. 2021)</taxon>
    </lineage>
</organism>
<comment type="subcellular location">
    <subcellularLocation>
        <location evidence="1">Cell membrane</location>
        <topology evidence="1">Multi-pass membrane protein</topology>
    </subcellularLocation>
</comment>
<evidence type="ECO:0000313" key="8">
    <source>
        <dbReference type="Proteomes" id="UP000823927"/>
    </source>
</evidence>
<feature type="transmembrane region" description="Helical" evidence="6">
    <location>
        <begin position="30"/>
        <end position="47"/>
    </location>
</feature>
<dbReference type="Pfam" id="PF03788">
    <property type="entry name" value="LrgA"/>
    <property type="match status" value="1"/>
</dbReference>
<reference evidence="7" key="2">
    <citation type="journal article" date="2021" name="PeerJ">
        <title>Extensive microbial diversity within the chicken gut microbiome revealed by metagenomics and culture.</title>
        <authorList>
            <person name="Gilroy R."/>
            <person name="Ravi A."/>
            <person name="Getino M."/>
            <person name="Pursley I."/>
            <person name="Horton D.L."/>
            <person name="Alikhan N.F."/>
            <person name="Baker D."/>
            <person name="Gharbi K."/>
            <person name="Hall N."/>
            <person name="Watson M."/>
            <person name="Adriaenssens E.M."/>
            <person name="Foster-Nyarko E."/>
            <person name="Jarju S."/>
            <person name="Secka A."/>
            <person name="Antonio M."/>
            <person name="Oren A."/>
            <person name="Chaudhuri R.R."/>
            <person name="La Ragione R."/>
            <person name="Hildebrand F."/>
            <person name="Pallen M.J."/>
        </authorList>
    </citation>
    <scope>NUCLEOTIDE SEQUENCE</scope>
    <source>
        <strain evidence="7">CHK178-757</strain>
    </source>
</reference>
<keyword evidence="5 6" id="KW-0472">Membrane</keyword>
<keyword evidence="2" id="KW-1003">Cell membrane</keyword>